<accession>A0A5N6QJ47</accession>
<dbReference type="Gene3D" id="1.10.245.10">
    <property type="entry name" value="SWIB/MDM2 domain"/>
    <property type="match status" value="1"/>
</dbReference>
<dbReference type="PANTHER" id="PTHR46851:SF22">
    <property type="entry name" value="ZINC ION BINDING _ DNA BINDING PROTEIN"/>
    <property type="match status" value="1"/>
</dbReference>
<evidence type="ECO:0000259" key="4">
    <source>
        <dbReference type="PROSITE" id="PS51360"/>
    </source>
</evidence>
<dbReference type="InterPro" id="IPR058668">
    <property type="entry name" value="NERD_dom"/>
</dbReference>
<keyword evidence="2" id="KW-0863">Zinc-finger</keyword>
<dbReference type="SUPFAM" id="SSF47592">
    <property type="entry name" value="SWIB/MDM2 domain"/>
    <property type="match status" value="1"/>
</dbReference>
<dbReference type="CDD" id="cd15568">
    <property type="entry name" value="PHD5_NSD"/>
    <property type="match status" value="1"/>
</dbReference>
<evidence type="ECO:0000256" key="1">
    <source>
        <dbReference type="ARBA" id="ARBA00022723"/>
    </source>
</evidence>
<dbReference type="PANTHER" id="PTHR46851">
    <property type="entry name" value="OS01G0884500 PROTEIN"/>
    <property type="match status" value="1"/>
</dbReference>
<dbReference type="InterPro" id="IPR013083">
    <property type="entry name" value="Znf_RING/FYVE/PHD"/>
</dbReference>
<dbReference type="SUPFAM" id="SSF159042">
    <property type="entry name" value="Plus3-like"/>
    <property type="match status" value="1"/>
</dbReference>
<dbReference type="Pfam" id="PF02201">
    <property type="entry name" value="SWIB"/>
    <property type="match status" value="1"/>
</dbReference>
<evidence type="ECO:0000313" key="7">
    <source>
        <dbReference type="Proteomes" id="UP000327013"/>
    </source>
</evidence>
<sequence length="575" mass="65845">MKGSKMSKYKRMQRINKEAEAEDWCFVCKDGGELIICDYGDCLKVYHPGCVGSDVSFFETRESWTCNCHSCLICHKSPKFHCLCCPNSVCKRCIDAAEFAPASGKNGFCCECLKLILLAEENIEYDSDGGKIDFKDRDTYEGLFKEYWEIIKEKEGLTLDDIYTAKAKMKGENSWSSSGSKMLGGDEKEDELIISDCDLDDMEEYKPLRKQRLPKVQDFIGWGSKPLIEFLKSLGKDITKRLSQYDVDCMIAEYIRENNLGDPANKKRVVCDEKLHSLFRKKSVFKNRIYKLLDTHFAENLVQLEEEFEDKDKSSLRDENENLEVSCKKQRTLSTDKKSPEVEVESFVQRTGYASIVANNINLVYLRRSLVEELLKHHESFEEKVNGSFVKVKTDTRDYLQKTSHQLLQVTGIKEASSSGKIHSEILLQASSVPADICISMLSDSDFTEEECEDLRQKVNSGLLRKPTVVELEDKARILHADITKHRIERELVALQNHIDRANEKGRRRELSQFLDLRELLKTPSEQERLLNQAPKVVAEVVELKADTRDLDADMEICPSSPQSILVWNPKTPTS</sequence>
<dbReference type="SUPFAM" id="SSF57903">
    <property type="entry name" value="FYVE/PHD zinc finger"/>
    <property type="match status" value="1"/>
</dbReference>
<dbReference type="InterPro" id="IPR036885">
    <property type="entry name" value="SWIB_MDM2_dom_sf"/>
</dbReference>
<dbReference type="Proteomes" id="UP000327013">
    <property type="component" value="Chromosome 1"/>
</dbReference>
<dbReference type="CDD" id="cd10567">
    <property type="entry name" value="SWIB-MDM2_like"/>
    <property type="match status" value="1"/>
</dbReference>
<dbReference type="PROSITE" id="PS51925">
    <property type="entry name" value="SWIB_MDM2"/>
    <property type="match status" value="1"/>
</dbReference>
<feature type="domain" description="Plus3" evidence="4">
    <location>
        <begin position="355"/>
        <end position="484"/>
    </location>
</feature>
<dbReference type="InterPro" id="IPR004343">
    <property type="entry name" value="Plus-3_dom"/>
</dbReference>
<evidence type="ECO:0000256" key="3">
    <source>
        <dbReference type="ARBA" id="ARBA00022833"/>
    </source>
</evidence>
<name>A0A5N6QJ47_9ROSI</name>
<dbReference type="OrthoDB" id="1870062at2759"/>
<dbReference type="InterPro" id="IPR045894">
    <property type="entry name" value="At5g08430-like"/>
</dbReference>
<dbReference type="SMART" id="SM00249">
    <property type="entry name" value="PHD"/>
    <property type="match status" value="1"/>
</dbReference>
<keyword evidence="7" id="KW-1185">Reference proteome</keyword>
<gene>
    <name evidence="6" type="ORF">FH972_003743</name>
</gene>
<dbReference type="InterPro" id="IPR036128">
    <property type="entry name" value="Plus3-like_sf"/>
</dbReference>
<evidence type="ECO:0000256" key="2">
    <source>
        <dbReference type="ARBA" id="ARBA00022771"/>
    </source>
</evidence>
<dbReference type="Gene3D" id="3.90.70.200">
    <property type="entry name" value="Plus-3 domain"/>
    <property type="match status" value="1"/>
</dbReference>
<dbReference type="PROSITE" id="PS51360">
    <property type="entry name" value="PLUS3"/>
    <property type="match status" value="1"/>
</dbReference>
<dbReference type="Gene3D" id="3.30.40.10">
    <property type="entry name" value="Zinc/RING finger domain, C3HC4 (zinc finger)"/>
    <property type="match status" value="1"/>
</dbReference>
<dbReference type="InterPro" id="IPR011011">
    <property type="entry name" value="Znf_FYVE_PHD"/>
</dbReference>
<dbReference type="AlphaFoldDB" id="A0A5N6QJ47"/>
<keyword evidence="1" id="KW-0479">Metal-binding</keyword>
<keyword evidence="3" id="KW-0862">Zinc</keyword>
<reference evidence="6 7" key="1">
    <citation type="submission" date="2019-06" db="EMBL/GenBank/DDBJ databases">
        <title>A chromosomal-level reference genome of Carpinus fangiana (Coryloideae, Betulaceae).</title>
        <authorList>
            <person name="Yang X."/>
            <person name="Wang Z."/>
            <person name="Zhang L."/>
            <person name="Hao G."/>
            <person name="Liu J."/>
            <person name="Yang Y."/>
        </authorList>
    </citation>
    <scope>NUCLEOTIDE SEQUENCE [LARGE SCALE GENOMIC DNA]</scope>
    <source>
        <strain evidence="6">Cfa_2016G</strain>
        <tissue evidence="6">Leaf</tissue>
    </source>
</reference>
<dbReference type="Pfam" id="PF03126">
    <property type="entry name" value="Plus-3"/>
    <property type="match status" value="1"/>
</dbReference>
<dbReference type="EMBL" id="CM017321">
    <property type="protein sequence ID" value="KAE7999296.1"/>
    <property type="molecule type" value="Genomic_DNA"/>
</dbReference>
<proteinExistence type="predicted"/>
<dbReference type="GO" id="GO:0003677">
    <property type="term" value="F:DNA binding"/>
    <property type="evidence" value="ECO:0007669"/>
    <property type="project" value="InterPro"/>
</dbReference>
<dbReference type="InterPro" id="IPR001965">
    <property type="entry name" value="Znf_PHD"/>
</dbReference>
<dbReference type="Pfam" id="PF25980">
    <property type="entry name" value="NERD_plant"/>
    <property type="match status" value="1"/>
</dbReference>
<organism evidence="6 7">
    <name type="scientific">Carpinus fangiana</name>
    <dbReference type="NCBI Taxonomy" id="176857"/>
    <lineage>
        <taxon>Eukaryota</taxon>
        <taxon>Viridiplantae</taxon>
        <taxon>Streptophyta</taxon>
        <taxon>Embryophyta</taxon>
        <taxon>Tracheophyta</taxon>
        <taxon>Spermatophyta</taxon>
        <taxon>Magnoliopsida</taxon>
        <taxon>eudicotyledons</taxon>
        <taxon>Gunneridae</taxon>
        <taxon>Pentapetalae</taxon>
        <taxon>rosids</taxon>
        <taxon>fabids</taxon>
        <taxon>Fagales</taxon>
        <taxon>Betulaceae</taxon>
        <taxon>Carpinus</taxon>
    </lineage>
</organism>
<dbReference type="InterPro" id="IPR003121">
    <property type="entry name" value="SWIB_MDM2_domain"/>
</dbReference>
<evidence type="ECO:0000259" key="5">
    <source>
        <dbReference type="PROSITE" id="PS51925"/>
    </source>
</evidence>
<protein>
    <submittedName>
        <fullName evidence="6">Uncharacterized protein</fullName>
    </submittedName>
</protein>
<dbReference type="GO" id="GO:0008270">
    <property type="term" value="F:zinc ion binding"/>
    <property type="evidence" value="ECO:0007669"/>
    <property type="project" value="UniProtKB-KW"/>
</dbReference>
<evidence type="ECO:0000313" key="6">
    <source>
        <dbReference type="EMBL" id="KAE7999296.1"/>
    </source>
</evidence>
<feature type="domain" description="DM2" evidence="5">
    <location>
        <begin position="219"/>
        <end position="299"/>
    </location>
</feature>
<dbReference type="SMART" id="SM00719">
    <property type="entry name" value="Plus3"/>
    <property type="match status" value="1"/>
</dbReference>